<dbReference type="InterPro" id="IPR003399">
    <property type="entry name" value="Mce/MlaD"/>
</dbReference>
<keyword evidence="2" id="KW-1003">Cell membrane</keyword>
<evidence type="ECO:0000256" key="6">
    <source>
        <dbReference type="ARBA" id="ARBA00023136"/>
    </source>
</evidence>
<dbReference type="Proteomes" id="UP000051401">
    <property type="component" value="Unassembled WGS sequence"/>
</dbReference>
<evidence type="ECO:0000313" key="9">
    <source>
        <dbReference type="EMBL" id="KRS15235.1"/>
    </source>
</evidence>
<comment type="subcellular location">
    <subcellularLocation>
        <location evidence="1">Cell inner membrane</location>
    </subcellularLocation>
</comment>
<dbReference type="Pfam" id="PF02470">
    <property type="entry name" value="MlaD"/>
    <property type="match status" value="3"/>
</dbReference>
<feature type="domain" description="Mce/MlaD" evidence="8">
    <location>
        <begin position="50"/>
        <end position="136"/>
    </location>
</feature>
<evidence type="ECO:0000256" key="1">
    <source>
        <dbReference type="ARBA" id="ARBA00004533"/>
    </source>
</evidence>
<evidence type="ECO:0000256" key="3">
    <source>
        <dbReference type="ARBA" id="ARBA00022519"/>
    </source>
</evidence>
<dbReference type="STRING" id="540747.SAMN04488031_11112"/>
<keyword evidence="10" id="KW-1185">Reference proteome</keyword>
<evidence type="ECO:0000313" key="10">
    <source>
        <dbReference type="Proteomes" id="UP000051401"/>
    </source>
</evidence>
<dbReference type="AlphaFoldDB" id="A0A0T5P2B3"/>
<feature type="transmembrane region" description="Helical" evidence="7">
    <location>
        <begin position="26"/>
        <end position="46"/>
    </location>
</feature>
<evidence type="ECO:0000256" key="2">
    <source>
        <dbReference type="ARBA" id="ARBA00022475"/>
    </source>
</evidence>
<protein>
    <submittedName>
        <fullName evidence="9">Paraquat-inducible protein B</fullName>
    </submittedName>
</protein>
<dbReference type="EMBL" id="LAXI01000025">
    <property type="protein sequence ID" value="KRS15235.1"/>
    <property type="molecule type" value="Genomic_DNA"/>
</dbReference>
<sequence>MATDGDTPPKAPVQSGRRGFMERISIVWIVPLAALIVVLVIAWRSYAERGPVIEISFENAAGVKEGSTELRYRDVAIGLVEEVSFTEGLGRVLVSVRVDKDVAPFIDDEARFWVVRPQVTTQGVSGLNTVLSGVYIEGLWDDQPAGHVGRFEGLPDAPLERQGQDGLKLTLRASGRASLIENTPILYRGVTVGRVGKPSITEDGSSAQAEAMIFEPHDRLVTSSTRFWDTSGFSFSLGPNGAALDFSSVASLVAGGVTFETMVSGGEPVEPDSTFTVYPEESAARTSLFAADEGETLTLAVVFRENVGGLTADAPVELNGLKIGEVSALNGLIDPERFGDNRVRLVVSLSIRVGRLGLEDGSGAEDALEYFRERVEGGLRARLTSASILTGGLKVELVDEPEAQPAALVQGEQDTYYLPTTENDIADVSATAQGVFKRINDLPIEEVMVSATELFQEARALIASEEVKGVPENLNSLLGDARKVVGSDEVQALPGRLDALIAELDKTVTQFNEAALAEKLTTAVDNAANAAEGVSSAVEGVPELVERLNAVAAKAETVEIQEMADELTGLIQTTDALLASDDAKALPGKLNGALSELSAILAQLREGGVVENATAALDSASEAADTFAEAGRGLPDLIADARRVLSQARSTLEGYRADNGLGRDARDALTEIQKAAKAVASLARAIERNPNSLLTGR</sequence>
<dbReference type="PANTHER" id="PTHR30462:SF0">
    <property type="entry name" value="INTERMEMBRANE TRANSPORT PROTEIN YEBT"/>
    <property type="match status" value="1"/>
</dbReference>
<evidence type="ECO:0000256" key="5">
    <source>
        <dbReference type="ARBA" id="ARBA00022989"/>
    </source>
</evidence>
<keyword evidence="3" id="KW-0997">Cell inner membrane</keyword>
<dbReference type="PATRIC" id="fig|540747.5.peg.3387"/>
<dbReference type="GO" id="GO:0005886">
    <property type="term" value="C:plasma membrane"/>
    <property type="evidence" value="ECO:0007669"/>
    <property type="project" value="UniProtKB-SubCell"/>
</dbReference>
<organism evidence="9 10">
    <name type="scientific">Roseovarius indicus</name>
    <dbReference type="NCBI Taxonomy" id="540747"/>
    <lineage>
        <taxon>Bacteria</taxon>
        <taxon>Pseudomonadati</taxon>
        <taxon>Pseudomonadota</taxon>
        <taxon>Alphaproteobacteria</taxon>
        <taxon>Rhodobacterales</taxon>
        <taxon>Roseobacteraceae</taxon>
        <taxon>Roseovarius</taxon>
    </lineage>
</organism>
<keyword evidence="5 7" id="KW-1133">Transmembrane helix</keyword>
<dbReference type="PANTHER" id="PTHR30462">
    <property type="entry name" value="INTERMEMBRANE TRANSPORT PROTEIN PQIB-RELATED"/>
    <property type="match status" value="1"/>
</dbReference>
<feature type="domain" description="Mce/MlaD" evidence="8">
    <location>
        <begin position="305"/>
        <end position="398"/>
    </location>
</feature>
<keyword evidence="4 7" id="KW-0812">Transmembrane</keyword>
<keyword evidence="6 7" id="KW-0472">Membrane</keyword>
<evidence type="ECO:0000256" key="4">
    <source>
        <dbReference type="ARBA" id="ARBA00022692"/>
    </source>
</evidence>
<gene>
    <name evidence="9" type="ORF">XM52_25155</name>
</gene>
<reference evidence="9 10" key="1">
    <citation type="submission" date="2015-04" db="EMBL/GenBank/DDBJ databases">
        <title>The draft genome sequence of Roseovarius indicus B108T.</title>
        <authorList>
            <person name="Li G."/>
            <person name="Lai Q."/>
            <person name="Shao Z."/>
            <person name="Yan P."/>
        </authorList>
    </citation>
    <scope>NUCLEOTIDE SEQUENCE [LARGE SCALE GENOMIC DNA]</scope>
    <source>
        <strain evidence="9 10">B108</strain>
    </source>
</reference>
<proteinExistence type="predicted"/>
<name>A0A0T5P2B3_9RHOB</name>
<dbReference type="InterPro" id="IPR051800">
    <property type="entry name" value="PqiA-PqiB_transport"/>
</dbReference>
<comment type="caution">
    <text evidence="9">The sequence shown here is derived from an EMBL/GenBank/DDBJ whole genome shotgun (WGS) entry which is preliminary data.</text>
</comment>
<evidence type="ECO:0000256" key="7">
    <source>
        <dbReference type="SAM" id="Phobius"/>
    </source>
</evidence>
<accession>A0A0T5P2B3</accession>
<evidence type="ECO:0000259" key="8">
    <source>
        <dbReference type="Pfam" id="PF02470"/>
    </source>
</evidence>
<feature type="domain" description="Mce/MlaD" evidence="8">
    <location>
        <begin position="168"/>
        <end position="226"/>
    </location>
</feature>